<name>A0A9N9BI94_9GLOM</name>
<protein>
    <submittedName>
        <fullName evidence="6">10126_t:CDS:1</fullName>
    </submittedName>
</protein>
<feature type="region of interest" description="Disordered" evidence="4">
    <location>
        <begin position="277"/>
        <end position="312"/>
    </location>
</feature>
<dbReference type="InterPro" id="IPR046347">
    <property type="entry name" value="bZIP_sf"/>
</dbReference>
<dbReference type="SMART" id="SM00338">
    <property type="entry name" value="BRLZ"/>
    <property type="match status" value="1"/>
</dbReference>
<feature type="region of interest" description="Disordered" evidence="4">
    <location>
        <begin position="213"/>
        <end position="253"/>
    </location>
</feature>
<dbReference type="CDD" id="cd14688">
    <property type="entry name" value="bZIP_YAP"/>
    <property type="match status" value="1"/>
</dbReference>
<comment type="caution">
    <text evidence="6">The sequence shown here is derived from an EMBL/GenBank/DDBJ whole genome shotgun (WGS) entry which is preliminary data.</text>
</comment>
<feature type="region of interest" description="Disordered" evidence="4">
    <location>
        <begin position="78"/>
        <end position="144"/>
    </location>
</feature>
<evidence type="ECO:0000256" key="2">
    <source>
        <dbReference type="ARBA" id="ARBA00004496"/>
    </source>
</evidence>
<evidence type="ECO:0000259" key="5">
    <source>
        <dbReference type="PROSITE" id="PS50217"/>
    </source>
</evidence>
<dbReference type="EMBL" id="CAJVPJ010000941">
    <property type="protein sequence ID" value="CAG8566737.1"/>
    <property type="molecule type" value="Genomic_DNA"/>
</dbReference>
<dbReference type="GO" id="GO:0034599">
    <property type="term" value="P:cellular response to oxidative stress"/>
    <property type="evidence" value="ECO:0007669"/>
    <property type="project" value="UniProtKB-ARBA"/>
</dbReference>
<dbReference type="Proteomes" id="UP000789572">
    <property type="component" value="Unassembled WGS sequence"/>
</dbReference>
<evidence type="ECO:0000313" key="6">
    <source>
        <dbReference type="EMBL" id="CAG8566737.1"/>
    </source>
</evidence>
<dbReference type="GO" id="GO:0090575">
    <property type="term" value="C:RNA polymerase II transcription regulator complex"/>
    <property type="evidence" value="ECO:0007669"/>
    <property type="project" value="TreeGrafter"/>
</dbReference>
<dbReference type="OrthoDB" id="2593073at2759"/>
<feature type="compositionally biased region" description="Low complexity" evidence="4">
    <location>
        <begin position="293"/>
        <end position="303"/>
    </location>
</feature>
<dbReference type="Pfam" id="PF00170">
    <property type="entry name" value="bZIP_1"/>
    <property type="match status" value="1"/>
</dbReference>
<feature type="compositionally biased region" description="Polar residues" evidence="4">
    <location>
        <begin position="216"/>
        <end position="236"/>
    </location>
</feature>
<keyword evidence="7" id="KW-1185">Reference proteome</keyword>
<gene>
    <name evidence="6" type="ORF">POCULU_LOCUS5787</name>
</gene>
<sequence length="312" mass="34213">MNPLYPTQNPLPTSAAATAFAMADPYSWDLTSLEDNIEAQKLLAAAIASNDRYRYEEDAKRKLDLLEDFIQQTPTKASHNLNISSVPHPDLSTQDPAELSSSPTLSEQSPEPQKKKPGRKPLTNTPSSKRKAQNRAAQRAFRERKERYVKELENKIKLLESQSAKSVQENEKLRALVEQLQEENSLLKQSNFSFDFTVDSTSKSTAAIDKEISEFVGQSSGGPTRPNMSTPPSSQASDEEASTPASSVGNLQPIEAATPFSTFSNSPQISTYDFVIGDDDITVSEPAPPKPTKPSSAKPQSAKEFCQKFTNG</sequence>
<dbReference type="SUPFAM" id="SSF57959">
    <property type="entry name" value="Leucine zipper domain"/>
    <property type="match status" value="1"/>
</dbReference>
<comment type="subcellular location">
    <subcellularLocation>
        <location evidence="2">Cytoplasm</location>
    </subcellularLocation>
    <subcellularLocation>
        <location evidence="1">Nucleus</location>
    </subcellularLocation>
</comment>
<evidence type="ECO:0000256" key="3">
    <source>
        <dbReference type="ARBA" id="ARBA00023242"/>
    </source>
</evidence>
<dbReference type="PROSITE" id="PS50217">
    <property type="entry name" value="BZIP"/>
    <property type="match status" value="1"/>
</dbReference>
<dbReference type="FunFam" id="1.20.5.170:FF:000067">
    <property type="entry name" value="BZIP transcription factor"/>
    <property type="match status" value="1"/>
</dbReference>
<evidence type="ECO:0000256" key="1">
    <source>
        <dbReference type="ARBA" id="ARBA00004123"/>
    </source>
</evidence>
<accession>A0A9N9BI94</accession>
<dbReference type="GO" id="GO:0001228">
    <property type="term" value="F:DNA-binding transcription activator activity, RNA polymerase II-specific"/>
    <property type="evidence" value="ECO:0007669"/>
    <property type="project" value="TreeGrafter"/>
</dbReference>
<dbReference type="PANTHER" id="PTHR40621">
    <property type="entry name" value="TRANSCRIPTION FACTOR KAPC-RELATED"/>
    <property type="match status" value="1"/>
</dbReference>
<dbReference type="Gene3D" id="1.20.5.170">
    <property type="match status" value="1"/>
</dbReference>
<reference evidence="6" key="1">
    <citation type="submission" date="2021-06" db="EMBL/GenBank/DDBJ databases">
        <authorList>
            <person name="Kallberg Y."/>
            <person name="Tangrot J."/>
            <person name="Rosling A."/>
        </authorList>
    </citation>
    <scope>NUCLEOTIDE SEQUENCE</scope>
    <source>
        <strain evidence="6">IA702</strain>
    </source>
</reference>
<dbReference type="PROSITE" id="PS00036">
    <property type="entry name" value="BZIP_BASIC"/>
    <property type="match status" value="1"/>
</dbReference>
<dbReference type="InterPro" id="IPR050936">
    <property type="entry name" value="AP-1-like"/>
</dbReference>
<dbReference type="InterPro" id="IPR004827">
    <property type="entry name" value="bZIP"/>
</dbReference>
<feature type="domain" description="BZIP" evidence="5">
    <location>
        <begin position="124"/>
        <end position="187"/>
    </location>
</feature>
<evidence type="ECO:0000256" key="4">
    <source>
        <dbReference type="SAM" id="MobiDB-lite"/>
    </source>
</evidence>
<dbReference type="GO" id="GO:0000976">
    <property type="term" value="F:transcription cis-regulatory region binding"/>
    <property type="evidence" value="ECO:0007669"/>
    <property type="project" value="InterPro"/>
</dbReference>
<evidence type="ECO:0000313" key="7">
    <source>
        <dbReference type="Proteomes" id="UP000789572"/>
    </source>
</evidence>
<keyword evidence="3" id="KW-0539">Nucleus</keyword>
<feature type="compositionally biased region" description="Polar residues" evidence="4">
    <location>
        <begin position="78"/>
        <end position="111"/>
    </location>
</feature>
<dbReference type="AlphaFoldDB" id="A0A9N9BI94"/>
<organism evidence="6 7">
    <name type="scientific">Paraglomus occultum</name>
    <dbReference type="NCBI Taxonomy" id="144539"/>
    <lineage>
        <taxon>Eukaryota</taxon>
        <taxon>Fungi</taxon>
        <taxon>Fungi incertae sedis</taxon>
        <taxon>Mucoromycota</taxon>
        <taxon>Glomeromycotina</taxon>
        <taxon>Glomeromycetes</taxon>
        <taxon>Paraglomerales</taxon>
        <taxon>Paraglomeraceae</taxon>
        <taxon>Paraglomus</taxon>
    </lineage>
</organism>
<dbReference type="PANTHER" id="PTHR40621:SF6">
    <property type="entry name" value="AP-1-LIKE TRANSCRIPTION FACTOR YAP1-RELATED"/>
    <property type="match status" value="1"/>
</dbReference>
<feature type="non-terminal residue" evidence="6">
    <location>
        <position position="1"/>
    </location>
</feature>
<dbReference type="GO" id="GO:0005737">
    <property type="term" value="C:cytoplasm"/>
    <property type="evidence" value="ECO:0007669"/>
    <property type="project" value="UniProtKB-SubCell"/>
</dbReference>
<proteinExistence type="predicted"/>